<dbReference type="AlphaFoldDB" id="A0A087TTY0"/>
<proteinExistence type="predicted"/>
<keyword evidence="2" id="KW-1185">Reference proteome</keyword>
<sequence>MATVNDTTLEFFTKATPAQWSYVFSKYKEALKAKAARRTKKGGPDELIRMDAWYQEQLPKLIHSRKELFITHEELVQITKWK</sequence>
<dbReference type="PANTHER" id="PTHR21521">
    <property type="entry name" value="AMUN, ISOFORM A"/>
    <property type="match status" value="1"/>
</dbReference>
<dbReference type="Proteomes" id="UP000054359">
    <property type="component" value="Unassembled WGS sequence"/>
</dbReference>
<accession>A0A087TTY0</accession>
<dbReference type="OrthoDB" id="8249012at2759"/>
<evidence type="ECO:0000313" key="2">
    <source>
        <dbReference type="Proteomes" id="UP000054359"/>
    </source>
</evidence>
<dbReference type="EMBL" id="KK116723">
    <property type="protein sequence ID" value="KFM68569.1"/>
    <property type="molecule type" value="Genomic_DNA"/>
</dbReference>
<gene>
    <name evidence="1" type="ORF">X975_08674</name>
</gene>
<dbReference type="STRING" id="407821.A0A087TTY0"/>
<reference evidence="1 2" key="1">
    <citation type="submission" date="2013-11" db="EMBL/GenBank/DDBJ databases">
        <title>Genome sequencing of Stegodyphus mimosarum.</title>
        <authorList>
            <person name="Bechsgaard J."/>
        </authorList>
    </citation>
    <scope>NUCLEOTIDE SEQUENCE [LARGE SCALE GENOMIC DNA]</scope>
</reference>
<name>A0A087TTY0_STEMI</name>
<evidence type="ECO:0008006" key="3">
    <source>
        <dbReference type="Google" id="ProtNLM"/>
    </source>
</evidence>
<dbReference type="PANTHER" id="PTHR21521:SF0">
    <property type="entry name" value="AMUN, ISOFORM A"/>
    <property type="match status" value="1"/>
</dbReference>
<evidence type="ECO:0000313" key="1">
    <source>
        <dbReference type="EMBL" id="KFM68569.1"/>
    </source>
</evidence>
<organism evidence="1 2">
    <name type="scientific">Stegodyphus mimosarum</name>
    <name type="common">African social velvet spider</name>
    <dbReference type="NCBI Taxonomy" id="407821"/>
    <lineage>
        <taxon>Eukaryota</taxon>
        <taxon>Metazoa</taxon>
        <taxon>Ecdysozoa</taxon>
        <taxon>Arthropoda</taxon>
        <taxon>Chelicerata</taxon>
        <taxon>Arachnida</taxon>
        <taxon>Araneae</taxon>
        <taxon>Araneomorphae</taxon>
        <taxon>Entelegynae</taxon>
        <taxon>Eresoidea</taxon>
        <taxon>Eresidae</taxon>
        <taxon>Stegodyphus</taxon>
    </lineage>
</organism>
<dbReference type="OMA" id="ETHIRNC"/>
<protein>
    <recommendedName>
        <fullName evidence="3">MADF domain-containing protein</fullName>
    </recommendedName>
</protein>
<feature type="non-terminal residue" evidence="1">
    <location>
        <position position="82"/>
    </location>
</feature>